<dbReference type="RefSeq" id="WP_154554519.1">
    <property type="nucleotide sequence ID" value="NZ_VUNA01000011.1"/>
</dbReference>
<feature type="region of interest" description="Disordered" evidence="5">
    <location>
        <begin position="496"/>
        <end position="522"/>
    </location>
</feature>
<dbReference type="FunFam" id="3.40.50.300:FF:000309">
    <property type="entry name" value="ABC transporter ATP-binding protein"/>
    <property type="match status" value="1"/>
</dbReference>
<evidence type="ECO:0000313" key="7">
    <source>
        <dbReference type="EMBL" id="MST70956.1"/>
    </source>
</evidence>
<dbReference type="PROSITE" id="PS50893">
    <property type="entry name" value="ABC_TRANSPORTER_2"/>
    <property type="match status" value="2"/>
</dbReference>
<dbReference type="InterPro" id="IPR037118">
    <property type="entry name" value="Val-tRNA_synth_C_sf"/>
</dbReference>
<dbReference type="Pfam" id="PF16326">
    <property type="entry name" value="ABC_tran_CTD"/>
    <property type="match status" value="1"/>
</dbReference>
<evidence type="ECO:0000313" key="8">
    <source>
        <dbReference type="Proteomes" id="UP000469424"/>
    </source>
</evidence>
<name>A0A6N7XLX5_9FIRM</name>
<dbReference type="GO" id="GO:0003677">
    <property type="term" value="F:DNA binding"/>
    <property type="evidence" value="ECO:0007669"/>
    <property type="project" value="InterPro"/>
</dbReference>
<evidence type="ECO:0000256" key="3">
    <source>
        <dbReference type="ARBA" id="ARBA00022840"/>
    </source>
</evidence>
<comment type="caution">
    <text evidence="7">The sequence shown here is derived from an EMBL/GenBank/DDBJ whole genome shotgun (WGS) entry which is preliminary data.</text>
</comment>
<sequence length="607" mass="69620">MVLLTAKHIQKRFSEKQLLEDINLSIHLGDKIGLVGVNGSGKSTLLQIIAGAMEEDGGEILRSNELRIGYLPQNPDFEPKATVLEQAMEYVQGAVPEYVVKTLLTKLRMNMFDRKMKELSGGQRKRVAMAAVMCRDTNLLILDEPTNHMDNDIIEWLEEQLENYKGSVLMITHDRYFLERVTNHICEIEKGALVSYEGNYEAYLIAKEERLEQAKANERKRANLYRKELRWIRWTAPARTTKSRSRVQRFQEIEAAKETFDDPRMEIGTVSSRLGKKIIELKDIGKSYGGLEYIHDFSYNILRNDRIGIVGNNGCGKTTLLRIIMGQVTPDTGSVEIGETVRIGYFSQESEEMDPNLRVIKYVEEIARNVKTKDGYLSASQMLEKFLFPSYMHSVRIEKLSGGERRRLYLLAVLMRAPNVLILDEPTNDLDIDTLTVLEDYLDDFPGAVLIVSHDRYFLDRLVIRTFAFEEGGEIREYTGGYSKYMNEKEAREEALSGVKTNSAEDGAAVSRSSDGRNQRAPKLRFTYKEQKEFDTIDEDIETLEEKIGNLEKEMMQNGTDSFLLADLSQQKTALEAELDEKMERWEYLHELAERIERGERTDGTVD</sequence>
<dbReference type="GO" id="GO:0016887">
    <property type="term" value="F:ATP hydrolysis activity"/>
    <property type="evidence" value="ECO:0007669"/>
    <property type="project" value="InterPro"/>
</dbReference>
<dbReference type="GO" id="GO:0005524">
    <property type="term" value="F:ATP binding"/>
    <property type="evidence" value="ECO:0007669"/>
    <property type="project" value="UniProtKB-KW"/>
</dbReference>
<dbReference type="SUPFAM" id="SSF52540">
    <property type="entry name" value="P-loop containing nucleoside triphosphate hydrolases"/>
    <property type="match status" value="2"/>
</dbReference>
<dbReference type="PANTHER" id="PTHR42855:SF1">
    <property type="entry name" value="ABC TRANSPORTER DOMAIN-CONTAINING PROTEIN"/>
    <property type="match status" value="1"/>
</dbReference>
<dbReference type="CDD" id="cd03221">
    <property type="entry name" value="ABCF_EF-3"/>
    <property type="match status" value="2"/>
</dbReference>
<dbReference type="Gene3D" id="3.40.50.300">
    <property type="entry name" value="P-loop containing nucleotide triphosphate hydrolases"/>
    <property type="match status" value="2"/>
</dbReference>
<dbReference type="InterPro" id="IPR017871">
    <property type="entry name" value="ABC_transporter-like_CS"/>
</dbReference>
<keyword evidence="8" id="KW-1185">Reference proteome</keyword>
<dbReference type="SMART" id="SM00382">
    <property type="entry name" value="AAA"/>
    <property type="match status" value="2"/>
</dbReference>
<organism evidence="7 8">
    <name type="scientific">Mogibacterium kristiansenii</name>
    <dbReference type="NCBI Taxonomy" id="2606708"/>
    <lineage>
        <taxon>Bacteria</taxon>
        <taxon>Bacillati</taxon>
        <taxon>Bacillota</taxon>
        <taxon>Clostridia</taxon>
        <taxon>Peptostreptococcales</taxon>
        <taxon>Anaerovoracaceae</taxon>
        <taxon>Mogibacterium</taxon>
    </lineage>
</organism>
<protein>
    <submittedName>
        <fullName evidence="7">ABC-F family ATP-binding cassette domain-containing protein</fullName>
    </submittedName>
</protein>
<dbReference type="InterPro" id="IPR003593">
    <property type="entry name" value="AAA+_ATPase"/>
</dbReference>
<evidence type="ECO:0000256" key="2">
    <source>
        <dbReference type="ARBA" id="ARBA00022741"/>
    </source>
</evidence>
<accession>A0A6N7XLX5</accession>
<dbReference type="InterPro" id="IPR032781">
    <property type="entry name" value="ABC_tran_Xtn"/>
</dbReference>
<keyword evidence="1" id="KW-0677">Repeat</keyword>
<dbReference type="InterPro" id="IPR027417">
    <property type="entry name" value="P-loop_NTPase"/>
</dbReference>
<evidence type="ECO:0000256" key="5">
    <source>
        <dbReference type="SAM" id="MobiDB-lite"/>
    </source>
</evidence>
<dbReference type="InterPro" id="IPR032524">
    <property type="entry name" value="ABC_tran_C"/>
</dbReference>
<dbReference type="PROSITE" id="PS00211">
    <property type="entry name" value="ABC_TRANSPORTER_1"/>
    <property type="match status" value="1"/>
</dbReference>
<evidence type="ECO:0000256" key="4">
    <source>
        <dbReference type="SAM" id="Coils"/>
    </source>
</evidence>
<keyword evidence="2" id="KW-0547">Nucleotide-binding</keyword>
<dbReference type="InterPro" id="IPR051309">
    <property type="entry name" value="ABCF_ATPase"/>
</dbReference>
<gene>
    <name evidence="7" type="ORF">FYJ65_06365</name>
</gene>
<evidence type="ECO:0000259" key="6">
    <source>
        <dbReference type="PROSITE" id="PS50893"/>
    </source>
</evidence>
<keyword evidence="3 7" id="KW-0067">ATP-binding</keyword>
<dbReference type="InterPro" id="IPR003439">
    <property type="entry name" value="ABC_transporter-like_ATP-bd"/>
</dbReference>
<evidence type="ECO:0000256" key="1">
    <source>
        <dbReference type="ARBA" id="ARBA00022737"/>
    </source>
</evidence>
<feature type="domain" description="ABC transporter" evidence="6">
    <location>
        <begin position="279"/>
        <end position="497"/>
    </location>
</feature>
<proteinExistence type="predicted"/>
<dbReference type="EMBL" id="VUNA01000011">
    <property type="protein sequence ID" value="MST70956.1"/>
    <property type="molecule type" value="Genomic_DNA"/>
</dbReference>
<keyword evidence="4" id="KW-0175">Coiled coil</keyword>
<dbReference type="PANTHER" id="PTHR42855">
    <property type="entry name" value="ABC TRANSPORTER ATP-BINDING SUBUNIT"/>
    <property type="match status" value="1"/>
</dbReference>
<feature type="domain" description="ABC transporter" evidence="6">
    <location>
        <begin position="4"/>
        <end position="215"/>
    </location>
</feature>
<reference evidence="7 8" key="1">
    <citation type="submission" date="2019-08" db="EMBL/GenBank/DDBJ databases">
        <title>In-depth cultivation of the pig gut microbiome towards novel bacterial diversity and tailored functional studies.</title>
        <authorList>
            <person name="Wylensek D."/>
            <person name="Hitch T.C.A."/>
            <person name="Clavel T."/>
        </authorList>
    </citation>
    <scope>NUCLEOTIDE SEQUENCE [LARGE SCALE GENOMIC DNA]</scope>
    <source>
        <strain evidence="7 8">WCA-MUC-591-APC-4B</strain>
    </source>
</reference>
<feature type="coiled-coil region" evidence="4">
    <location>
        <begin position="534"/>
        <end position="585"/>
    </location>
</feature>
<dbReference type="Proteomes" id="UP000469424">
    <property type="component" value="Unassembled WGS sequence"/>
</dbReference>
<dbReference type="AlphaFoldDB" id="A0A6N7XLX5"/>
<dbReference type="Pfam" id="PF12848">
    <property type="entry name" value="ABC_tran_Xtn"/>
    <property type="match status" value="1"/>
</dbReference>
<dbReference type="FunFam" id="3.40.50.300:FF:000011">
    <property type="entry name" value="Putative ABC transporter ATP-binding component"/>
    <property type="match status" value="1"/>
</dbReference>
<dbReference type="Gene3D" id="1.10.287.380">
    <property type="entry name" value="Valyl-tRNA synthetase, C-terminal domain"/>
    <property type="match status" value="1"/>
</dbReference>
<dbReference type="Pfam" id="PF00005">
    <property type="entry name" value="ABC_tran"/>
    <property type="match status" value="2"/>
</dbReference>